<evidence type="ECO:0000256" key="3">
    <source>
        <dbReference type="ARBA" id="ARBA00022679"/>
    </source>
</evidence>
<dbReference type="Pfam" id="PF00809">
    <property type="entry name" value="Pterin_bind"/>
    <property type="match status" value="1"/>
</dbReference>
<dbReference type="EMBL" id="SPQQ01000027">
    <property type="protein sequence ID" value="TGE34823.1"/>
    <property type="molecule type" value="Genomic_DNA"/>
</dbReference>
<dbReference type="GO" id="GO:0032259">
    <property type="term" value="P:methylation"/>
    <property type="evidence" value="ECO:0007669"/>
    <property type="project" value="UniProtKB-KW"/>
</dbReference>
<dbReference type="GO" id="GO:0042558">
    <property type="term" value="P:pteridine-containing compound metabolic process"/>
    <property type="evidence" value="ECO:0007669"/>
    <property type="project" value="InterPro"/>
</dbReference>
<dbReference type="InterPro" id="IPR011005">
    <property type="entry name" value="Dihydropteroate_synth-like_sf"/>
</dbReference>
<keyword evidence="2 5" id="KW-0489">Methyltransferase</keyword>
<dbReference type="GO" id="GO:0005829">
    <property type="term" value="C:cytosol"/>
    <property type="evidence" value="ECO:0007669"/>
    <property type="project" value="TreeGrafter"/>
</dbReference>
<dbReference type="GO" id="GO:0008705">
    <property type="term" value="F:methionine synthase activity"/>
    <property type="evidence" value="ECO:0007669"/>
    <property type="project" value="TreeGrafter"/>
</dbReference>
<evidence type="ECO:0000313" key="6">
    <source>
        <dbReference type="Proteomes" id="UP000298460"/>
    </source>
</evidence>
<dbReference type="RefSeq" id="WP_135552974.1">
    <property type="nucleotide sequence ID" value="NZ_SPQQ01000027.1"/>
</dbReference>
<keyword evidence="6" id="KW-1185">Reference proteome</keyword>
<sequence>MIIIGEKINGSIPSMAKAIREKNEDFIRECAKRQAEAGATYLDVCASVEVEFEVETMKWLIDLIQEVTDLPICVDSPSPYSILAALPFCKKTGLVNSVSMEGDKIDVIFPVIADTKWECVALLCDGKGIPDSVEKRLEVFENIMKRAKEFKIDPSRLHIDPLVETLSTNETALTTFVKCAREIKKRYPTIHVTSGLSNISFGLPARKLINQAFMVLAVNAGMDSAIVDPTNRDMLGLIYASKALLQEDEYCLDYISAFRDGLIGPLLKVY</sequence>
<proteinExistence type="inferred from homology"/>
<evidence type="ECO:0000259" key="4">
    <source>
        <dbReference type="PROSITE" id="PS50972"/>
    </source>
</evidence>
<protein>
    <submittedName>
        <fullName evidence="5">Methyltetrahydrofolate cobalamin methyltransferase</fullName>
    </submittedName>
</protein>
<feature type="domain" description="Pterin-binding" evidence="4">
    <location>
        <begin position="1"/>
        <end position="246"/>
    </location>
</feature>
<dbReference type="Gene3D" id="3.20.20.20">
    <property type="entry name" value="Dihydropteroate synthase-like"/>
    <property type="match status" value="1"/>
</dbReference>
<dbReference type="InterPro" id="IPR000489">
    <property type="entry name" value="Pterin-binding_dom"/>
</dbReference>
<accession>A0A4Z0QXX0</accession>
<dbReference type="Proteomes" id="UP000298460">
    <property type="component" value="Unassembled WGS sequence"/>
</dbReference>
<name>A0A4Z0QXX0_9FIRM</name>
<dbReference type="InterPro" id="IPR050554">
    <property type="entry name" value="Met_Synthase/Corrinoid"/>
</dbReference>
<evidence type="ECO:0000313" key="5">
    <source>
        <dbReference type="EMBL" id="TGE34823.1"/>
    </source>
</evidence>
<dbReference type="OrthoDB" id="358252at2"/>
<evidence type="ECO:0000256" key="1">
    <source>
        <dbReference type="ARBA" id="ARBA00010398"/>
    </source>
</evidence>
<reference evidence="5 6" key="1">
    <citation type="submission" date="2019-03" db="EMBL/GenBank/DDBJ databases">
        <title>Draft Genome Sequence of Desulfosporosinus fructosivorans Strain 63.6F, Isolated from Marine Sediment in the Baltic Sea.</title>
        <authorList>
            <person name="Hausmann B."/>
            <person name="Vandieken V."/>
            <person name="Pjevac P."/>
            <person name="Schreck K."/>
            <person name="Herbold C.W."/>
            <person name="Loy A."/>
        </authorList>
    </citation>
    <scope>NUCLEOTIDE SEQUENCE [LARGE SCALE GENOMIC DNA]</scope>
    <source>
        <strain evidence="5 6">63.6F</strain>
    </source>
</reference>
<evidence type="ECO:0000256" key="2">
    <source>
        <dbReference type="ARBA" id="ARBA00022603"/>
    </source>
</evidence>
<dbReference type="SUPFAM" id="SSF51717">
    <property type="entry name" value="Dihydropteroate synthetase-like"/>
    <property type="match status" value="1"/>
</dbReference>
<comment type="similarity">
    <text evidence="1">Belongs to the vitamin-B12 dependent methionine synthase family.</text>
</comment>
<gene>
    <name evidence="5" type="ORF">E4K67_28525</name>
</gene>
<keyword evidence="3 5" id="KW-0808">Transferase</keyword>
<dbReference type="AlphaFoldDB" id="A0A4Z0QXX0"/>
<comment type="caution">
    <text evidence="5">The sequence shown here is derived from an EMBL/GenBank/DDBJ whole genome shotgun (WGS) entry which is preliminary data.</text>
</comment>
<organism evidence="5 6">
    <name type="scientific">Desulfosporosinus fructosivorans</name>
    <dbReference type="NCBI Taxonomy" id="2018669"/>
    <lineage>
        <taxon>Bacteria</taxon>
        <taxon>Bacillati</taxon>
        <taxon>Bacillota</taxon>
        <taxon>Clostridia</taxon>
        <taxon>Eubacteriales</taxon>
        <taxon>Desulfitobacteriaceae</taxon>
        <taxon>Desulfosporosinus</taxon>
    </lineage>
</organism>
<dbReference type="NCBIfam" id="NF005719">
    <property type="entry name" value="PRK07535.1"/>
    <property type="match status" value="1"/>
</dbReference>
<dbReference type="PANTHER" id="PTHR45833">
    <property type="entry name" value="METHIONINE SYNTHASE"/>
    <property type="match status" value="1"/>
</dbReference>
<dbReference type="PROSITE" id="PS50972">
    <property type="entry name" value="PTERIN_BINDING"/>
    <property type="match status" value="1"/>
</dbReference>